<feature type="transmembrane region" description="Helical" evidence="1">
    <location>
        <begin position="370"/>
        <end position="397"/>
    </location>
</feature>
<evidence type="ECO:0000256" key="1">
    <source>
        <dbReference type="SAM" id="Phobius"/>
    </source>
</evidence>
<gene>
    <name evidence="3" type="ORF">EIN_267380</name>
</gene>
<sequence length="407" mass="44608">MLVFALIVLGLADISGEGYATCTTPYELKTFPFSEKFIVDEKQKFPGDCGEDSTDQSSVWLKLVNTNTEPIVYNIVTDASLAFHNSCDSECIDTLPSTTTLTVPATATFLLVLKSNETVQFAINALEKSDATSPILIPQFPFNGVYQTAKTGTKCFPTSLGAVFSLPDFGKYSAQLNTYGSSVSLVAYYEDESKCYKPLQTLTDGVLYLDMKNEYYYITNKFQLISIEEEPYEYGVIAVNFEYKEGPVCTNAVDLVATSDGANVTGIIYSGTLKGKDACSTQEMAFEYVRLIGGDCKVTITTGKKTPIEVHLFDTCDMKECVKSYSTDETTLTFDVAFDDQIYVKIATSSEENLSFNINAENNSKLSTGMIVFIVIFVIIALLVIVAGIVAVVLAVIRQKKSTYSSL</sequence>
<evidence type="ECO:0000313" key="4">
    <source>
        <dbReference type="Proteomes" id="UP000014680"/>
    </source>
</evidence>
<evidence type="ECO:0000256" key="2">
    <source>
        <dbReference type="SAM" id="SignalP"/>
    </source>
</evidence>
<dbReference type="AlphaFoldDB" id="A0A0A1UBH9"/>
<evidence type="ECO:0008006" key="5">
    <source>
        <dbReference type="Google" id="ProtNLM"/>
    </source>
</evidence>
<dbReference type="RefSeq" id="XP_004257793.1">
    <property type="nucleotide sequence ID" value="XM_004257745.1"/>
</dbReference>
<dbReference type="KEGG" id="eiv:EIN_267380"/>
<dbReference type="GeneID" id="14890117"/>
<dbReference type="OrthoDB" id="28410at2759"/>
<keyword evidence="1" id="KW-1133">Transmembrane helix</keyword>
<dbReference type="OMA" id="CSSPYQI"/>
<keyword evidence="2" id="KW-0732">Signal</keyword>
<reference evidence="3 4" key="1">
    <citation type="submission" date="2012-10" db="EMBL/GenBank/DDBJ databases">
        <authorList>
            <person name="Zafar N."/>
            <person name="Inman J."/>
            <person name="Hall N."/>
            <person name="Lorenzi H."/>
            <person name="Caler E."/>
        </authorList>
    </citation>
    <scope>NUCLEOTIDE SEQUENCE [LARGE SCALE GENOMIC DNA]</scope>
    <source>
        <strain evidence="3 4">IP1</strain>
    </source>
</reference>
<protein>
    <recommendedName>
        <fullName evidence="5">Transmembrane protein</fullName>
    </recommendedName>
</protein>
<feature type="chain" id="PRO_5001980412" description="Transmembrane protein" evidence="2">
    <location>
        <begin position="21"/>
        <end position="407"/>
    </location>
</feature>
<organism evidence="3 4">
    <name type="scientific">Entamoeba invadens IP1</name>
    <dbReference type="NCBI Taxonomy" id="370355"/>
    <lineage>
        <taxon>Eukaryota</taxon>
        <taxon>Amoebozoa</taxon>
        <taxon>Evosea</taxon>
        <taxon>Archamoebae</taxon>
        <taxon>Mastigamoebida</taxon>
        <taxon>Entamoebidae</taxon>
        <taxon>Entamoeba</taxon>
    </lineage>
</organism>
<feature type="signal peptide" evidence="2">
    <location>
        <begin position="1"/>
        <end position="20"/>
    </location>
</feature>
<proteinExistence type="predicted"/>
<accession>A0A0A1UBH9</accession>
<dbReference type="EMBL" id="KB206479">
    <property type="protein sequence ID" value="ELP91022.1"/>
    <property type="molecule type" value="Genomic_DNA"/>
</dbReference>
<keyword evidence="1" id="KW-0472">Membrane</keyword>
<keyword evidence="1" id="KW-0812">Transmembrane</keyword>
<dbReference type="VEuPathDB" id="AmoebaDB:EIN_267380"/>
<dbReference type="Proteomes" id="UP000014680">
    <property type="component" value="Unassembled WGS sequence"/>
</dbReference>
<keyword evidence="4" id="KW-1185">Reference proteome</keyword>
<evidence type="ECO:0000313" key="3">
    <source>
        <dbReference type="EMBL" id="ELP91022.1"/>
    </source>
</evidence>
<name>A0A0A1UBH9_ENTIV</name>